<feature type="domain" description="Peptidase M12B" evidence="2">
    <location>
        <begin position="1"/>
        <end position="111"/>
    </location>
</feature>
<dbReference type="AlphaFoldDB" id="A0ABD3WNZ0"/>
<name>A0ABD3WNZ0_SINWO</name>
<dbReference type="GO" id="GO:0046872">
    <property type="term" value="F:metal ion binding"/>
    <property type="evidence" value="ECO:0007669"/>
    <property type="project" value="UniProtKB-KW"/>
</dbReference>
<gene>
    <name evidence="3" type="ORF">ACJMK2_038118</name>
</gene>
<reference evidence="3 4" key="1">
    <citation type="submission" date="2024-11" db="EMBL/GenBank/DDBJ databases">
        <title>Chromosome-level genome assembly of the freshwater bivalve Anodonta woodiana.</title>
        <authorList>
            <person name="Chen X."/>
        </authorList>
    </citation>
    <scope>NUCLEOTIDE SEQUENCE [LARGE SCALE GENOMIC DNA]</scope>
    <source>
        <strain evidence="3">MN2024</strain>
        <tissue evidence="3">Gills</tissue>
    </source>
</reference>
<dbReference type="PROSITE" id="PS50215">
    <property type="entry name" value="ADAM_MEPRO"/>
    <property type="match status" value="1"/>
</dbReference>
<evidence type="ECO:0000313" key="3">
    <source>
        <dbReference type="EMBL" id="KAL3875191.1"/>
    </source>
</evidence>
<comment type="caution">
    <text evidence="3">The sequence shown here is derived from an EMBL/GenBank/DDBJ whole genome shotgun (WGS) entry which is preliminary data.</text>
</comment>
<protein>
    <recommendedName>
        <fullName evidence="2">Peptidase M12B domain-containing protein</fullName>
    </recommendedName>
</protein>
<dbReference type="PANTHER" id="PTHR11905">
    <property type="entry name" value="ADAM A DISINTEGRIN AND METALLOPROTEASE DOMAIN"/>
    <property type="match status" value="1"/>
</dbReference>
<keyword evidence="1" id="KW-0862">Zinc</keyword>
<dbReference type="Gene3D" id="3.40.390.10">
    <property type="entry name" value="Collagenase (Catalytic Domain)"/>
    <property type="match status" value="1"/>
</dbReference>
<feature type="binding site" evidence="1">
    <location>
        <position position="50"/>
    </location>
    <ligand>
        <name>Zn(2+)</name>
        <dbReference type="ChEBI" id="CHEBI:29105"/>
        <note>catalytic</note>
    </ligand>
</feature>
<keyword evidence="4" id="KW-1185">Reference proteome</keyword>
<dbReference type="EMBL" id="JBJQND010000006">
    <property type="protein sequence ID" value="KAL3875191.1"/>
    <property type="molecule type" value="Genomic_DNA"/>
</dbReference>
<dbReference type="SUPFAM" id="SSF55486">
    <property type="entry name" value="Metalloproteases ('zincins'), catalytic domain"/>
    <property type="match status" value="1"/>
</dbReference>
<feature type="binding site" evidence="1">
    <location>
        <position position="40"/>
    </location>
    <ligand>
        <name>Zn(2+)</name>
        <dbReference type="ChEBI" id="CHEBI:29105"/>
        <note>catalytic</note>
    </ligand>
</feature>
<evidence type="ECO:0000313" key="4">
    <source>
        <dbReference type="Proteomes" id="UP001634394"/>
    </source>
</evidence>
<dbReference type="Proteomes" id="UP001634394">
    <property type="component" value="Unassembled WGS sequence"/>
</dbReference>
<organism evidence="3 4">
    <name type="scientific">Sinanodonta woodiana</name>
    <name type="common">Chinese pond mussel</name>
    <name type="synonym">Anodonta woodiana</name>
    <dbReference type="NCBI Taxonomy" id="1069815"/>
    <lineage>
        <taxon>Eukaryota</taxon>
        <taxon>Metazoa</taxon>
        <taxon>Spiralia</taxon>
        <taxon>Lophotrochozoa</taxon>
        <taxon>Mollusca</taxon>
        <taxon>Bivalvia</taxon>
        <taxon>Autobranchia</taxon>
        <taxon>Heteroconchia</taxon>
        <taxon>Palaeoheterodonta</taxon>
        <taxon>Unionida</taxon>
        <taxon>Unionoidea</taxon>
        <taxon>Unionidae</taxon>
        <taxon>Unioninae</taxon>
        <taxon>Sinanodonta</taxon>
    </lineage>
</organism>
<dbReference type="InterPro" id="IPR024079">
    <property type="entry name" value="MetalloPept_cat_dom_sf"/>
</dbReference>
<comment type="caution">
    <text evidence="1">Lacks conserved residue(s) required for the propagation of feature annotation.</text>
</comment>
<feature type="active site" evidence="1">
    <location>
        <position position="41"/>
    </location>
</feature>
<evidence type="ECO:0000259" key="2">
    <source>
        <dbReference type="PROSITE" id="PS50215"/>
    </source>
</evidence>
<evidence type="ECO:0000256" key="1">
    <source>
        <dbReference type="PROSITE-ProRule" id="PRU00276"/>
    </source>
</evidence>
<feature type="binding site" evidence="1">
    <location>
        <position position="44"/>
    </location>
    <ligand>
        <name>Zn(2+)</name>
        <dbReference type="ChEBI" id="CHEBI:29105"/>
        <note>catalytic</note>
    </ligand>
</feature>
<proteinExistence type="predicted"/>
<dbReference type="Pfam" id="PF01421">
    <property type="entry name" value="Reprolysin"/>
    <property type="match status" value="1"/>
</dbReference>
<keyword evidence="1" id="KW-0479">Metal-binding</keyword>
<dbReference type="InterPro" id="IPR001590">
    <property type="entry name" value="Peptidase_M12B"/>
</dbReference>
<dbReference type="PANTHER" id="PTHR11905:SF159">
    <property type="entry name" value="ADAM METALLOPROTEASE"/>
    <property type="match status" value="1"/>
</dbReference>
<accession>A0ABD3WNZ0</accession>
<sequence length="117" mass="13629">MRPNYLRTCYAYFWEVCNNFLKTSVVRSRDYFMTAATAAHELGHNLGADHDGEGNSIACRAEDQFIMTPKNPVFTKSTRHSRNPWIFSNCSVDVFKYSLKNKYVCTIYSWIYVVLAY</sequence>